<dbReference type="EMBL" id="NHYD01002385">
    <property type="protein sequence ID" value="PPQ87072.1"/>
    <property type="molecule type" value="Genomic_DNA"/>
</dbReference>
<protein>
    <submittedName>
        <fullName evidence="3">Uncharacterized protein</fullName>
    </submittedName>
</protein>
<keyword evidence="2" id="KW-0812">Transmembrane</keyword>
<feature type="compositionally biased region" description="Polar residues" evidence="1">
    <location>
        <begin position="918"/>
        <end position="931"/>
    </location>
</feature>
<evidence type="ECO:0000256" key="1">
    <source>
        <dbReference type="SAM" id="MobiDB-lite"/>
    </source>
</evidence>
<name>A0A409X8I0_PSICY</name>
<feature type="compositionally biased region" description="Pro residues" evidence="1">
    <location>
        <begin position="641"/>
        <end position="659"/>
    </location>
</feature>
<feature type="compositionally biased region" description="Polar residues" evidence="1">
    <location>
        <begin position="674"/>
        <end position="688"/>
    </location>
</feature>
<feature type="compositionally biased region" description="Low complexity" evidence="1">
    <location>
        <begin position="1155"/>
        <end position="1176"/>
    </location>
</feature>
<accession>A0A409X8I0</accession>
<dbReference type="AlphaFoldDB" id="A0A409X8I0"/>
<feature type="compositionally biased region" description="Low complexity" evidence="1">
    <location>
        <begin position="772"/>
        <end position="795"/>
    </location>
</feature>
<feature type="compositionally biased region" description="Polar residues" evidence="1">
    <location>
        <begin position="431"/>
        <end position="462"/>
    </location>
</feature>
<feature type="compositionally biased region" description="Polar residues" evidence="1">
    <location>
        <begin position="798"/>
        <end position="812"/>
    </location>
</feature>
<feature type="region of interest" description="Disordered" evidence="1">
    <location>
        <begin position="772"/>
        <end position="839"/>
    </location>
</feature>
<feature type="compositionally biased region" description="Basic and acidic residues" evidence="1">
    <location>
        <begin position="1092"/>
        <end position="1108"/>
    </location>
</feature>
<feature type="compositionally biased region" description="Polar residues" evidence="1">
    <location>
        <begin position="373"/>
        <end position="383"/>
    </location>
</feature>
<feature type="compositionally biased region" description="Low complexity" evidence="1">
    <location>
        <begin position="491"/>
        <end position="510"/>
    </location>
</feature>
<dbReference type="Proteomes" id="UP000283269">
    <property type="component" value="Unassembled WGS sequence"/>
</dbReference>
<feature type="compositionally biased region" description="Basic and acidic residues" evidence="1">
    <location>
        <begin position="145"/>
        <end position="158"/>
    </location>
</feature>
<dbReference type="InParanoid" id="A0A409X8I0"/>
<feature type="compositionally biased region" description="Polar residues" evidence="1">
    <location>
        <begin position="219"/>
        <end position="258"/>
    </location>
</feature>
<gene>
    <name evidence="3" type="ORF">CVT25_000052</name>
</gene>
<reference evidence="3 4" key="1">
    <citation type="journal article" date="2018" name="Evol. Lett.">
        <title>Horizontal gene cluster transfer increased hallucinogenic mushroom diversity.</title>
        <authorList>
            <person name="Reynolds H.T."/>
            <person name="Vijayakumar V."/>
            <person name="Gluck-Thaler E."/>
            <person name="Korotkin H.B."/>
            <person name="Matheny P.B."/>
            <person name="Slot J.C."/>
        </authorList>
    </citation>
    <scope>NUCLEOTIDE SEQUENCE [LARGE SCALE GENOMIC DNA]</scope>
    <source>
        <strain evidence="3 4">2631</strain>
    </source>
</reference>
<feature type="region of interest" description="Disordered" evidence="1">
    <location>
        <begin position="1153"/>
        <end position="1265"/>
    </location>
</feature>
<keyword evidence="4" id="KW-1185">Reference proteome</keyword>
<sequence>MQDGDPDALHLPILGDTSTVVHQGEANNKLLVVATLAAIFLAGSAIVYRTRPLYSLIGPTQSTSGQRNAAQKSQKMKAAEGSYGTEKGTEREEGDSSAGAFETGTGTHDGNGSSLVPGSPTRMADEFDTKESKSSRSKDRRRRGKDPLKEILKSEKKSRGLGSPTISAKDPSFAKSPAGKELSTPSSPVTSLFSDSHLTRIDNGKNSKTKRAAQREKSNIGSDDTTSQARGSAPGTTSVTHSRGTSESISVSENSQRQHLIRRIDSPSSSSASSQTLPTVDYHQDPYSSRHNRPPSSLASDDGFGRPLSSMSMSTTSSAASGHVNNVDHQDEVPEWENNDGDTFSEERRNRAQARQLLLASKDDEDEHPRASVINNNINRPADSSSSPSSIFTTATLPLISSYPASNSNSTSRSVSSSVSVSASTETTNAPASMSSSLILSTGGMTPATSPTLSHDSVSSKTILALKGGVQGDTDEVSALNNKRATPSPPSSQSFASSSHSADTSSVSSTTKRNKSRKASQQTATSSMNKGNSHNPWDWDGASNAPPSSSYLAEGDKEHSRDNDVDDDKAKDKETYQKPPRELRERDEEEAFTFPTLNPTTTSIAGPSRTRPSLSDINNNNINNISTTYNSPSTSRRAPTPRRPPTPSRNNSTPPPPHPSSSSSSSSPHLGHSNLVNSPTSNGNTMPALSTQTQLASLRGALEAARLREEKNKQELERYVKEMEILKWENVNWRRGEVELQTHIRHLMHQLQTYAALFANVAPQLQQQQQQANGAAGAASPANAGSSTSTSAAPNGYGPTTGSNSVPATPQASSSVLSPTPQQPQPSSTHPHPAPPPLHIQQMLSNIQMNGLSSPGGVVSPISMTAPPVINMHPNASSSFFPYVMPPHQHTPPHPMMIHAQQMQFMQQQYQQQQQQQGSAQPSPHQANIFSSIFPPGPPPLMSPHQQHQYSAYIASQQAAASASASSAAGNPYGSGPSSAAGSSAGSLSPDLTGSPTPGAMNGKRRARTRTQTAAGGLGSRAAWEDVGDGWVGVGGPEGGHAVEEPVEGEQAVAREGAEGEDDDEYGEGGFNAILADAILKRPASIRVRSSSRREKLNMEKETDKTQDEGQGQDSVPTIEKTESEQLTEFTFPSLSNLGNVNYRSEVIAVNGDLSSSSSSVASPTPSSPAYAAADSVDTVSKEQPLTEIEPIPTDSHDIIGLTKEEEADVLPDALETTSNSESDTTPRKEVPETNTTTESTNTEDEQHLKHTQGTEETNVLPVEQ</sequence>
<feature type="compositionally biased region" description="Low complexity" evidence="1">
    <location>
        <begin position="309"/>
        <end position="321"/>
    </location>
</feature>
<comment type="caution">
    <text evidence="3">The sequence shown here is derived from an EMBL/GenBank/DDBJ whole genome shotgun (WGS) entry which is preliminary data.</text>
</comment>
<feature type="compositionally biased region" description="Basic and acidic residues" evidence="1">
    <location>
        <begin position="554"/>
        <end position="586"/>
    </location>
</feature>
<feature type="region of interest" description="Disordered" evidence="1">
    <location>
        <begin position="966"/>
        <end position="1022"/>
    </location>
</feature>
<dbReference type="OrthoDB" id="3071207at2759"/>
<evidence type="ECO:0000313" key="3">
    <source>
        <dbReference type="EMBL" id="PPQ87072.1"/>
    </source>
</evidence>
<feature type="compositionally biased region" description="Polar residues" evidence="1">
    <location>
        <begin position="183"/>
        <end position="196"/>
    </location>
</feature>
<feature type="compositionally biased region" description="Low complexity" evidence="1">
    <location>
        <begin position="613"/>
        <end position="638"/>
    </location>
</feature>
<feature type="compositionally biased region" description="Low complexity" evidence="1">
    <location>
        <begin position="966"/>
        <end position="990"/>
    </location>
</feature>
<feature type="compositionally biased region" description="Low complexity" evidence="1">
    <location>
        <begin position="906"/>
        <end position="917"/>
    </location>
</feature>
<organism evidence="3 4">
    <name type="scientific">Psilocybe cyanescens</name>
    <dbReference type="NCBI Taxonomy" id="93625"/>
    <lineage>
        <taxon>Eukaryota</taxon>
        <taxon>Fungi</taxon>
        <taxon>Dikarya</taxon>
        <taxon>Basidiomycota</taxon>
        <taxon>Agaricomycotina</taxon>
        <taxon>Agaricomycetes</taxon>
        <taxon>Agaricomycetidae</taxon>
        <taxon>Agaricales</taxon>
        <taxon>Agaricineae</taxon>
        <taxon>Strophariaceae</taxon>
        <taxon>Psilocybe</taxon>
    </lineage>
</organism>
<feature type="compositionally biased region" description="Low complexity" evidence="1">
    <location>
        <begin position="401"/>
        <end position="430"/>
    </location>
</feature>
<keyword evidence="2" id="KW-0472">Membrane</keyword>
<dbReference type="STRING" id="93625.A0A409X8I0"/>
<feature type="compositionally biased region" description="Basic and acidic residues" evidence="1">
    <location>
        <begin position="123"/>
        <end position="137"/>
    </location>
</feature>
<feature type="compositionally biased region" description="Polar residues" evidence="1">
    <location>
        <begin position="104"/>
        <end position="116"/>
    </location>
</feature>
<feature type="compositionally biased region" description="Polar residues" evidence="1">
    <location>
        <begin position="286"/>
        <end position="299"/>
    </location>
</feature>
<feature type="region of interest" description="Disordered" evidence="1">
    <location>
        <begin position="906"/>
        <end position="950"/>
    </location>
</feature>
<feature type="region of interest" description="Disordered" evidence="1">
    <location>
        <begin position="1087"/>
        <end position="1127"/>
    </location>
</feature>
<feature type="region of interest" description="Disordered" evidence="1">
    <location>
        <begin position="58"/>
        <end position="688"/>
    </location>
</feature>
<feature type="compositionally biased region" description="Low complexity" evidence="1">
    <location>
        <begin position="813"/>
        <end position="831"/>
    </location>
</feature>
<feature type="compositionally biased region" description="Polar residues" evidence="1">
    <location>
        <begin position="519"/>
        <end position="535"/>
    </location>
</feature>
<proteinExistence type="predicted"/>
<evidence type="ECO:0000256" key="2">
    <source>
        <dbReference type="SAM" id="Phobius"/>
    </source>
</evidence>
<feature type="compositionally biased region" description="Polar residues" evidence="1">
    <location>
        <begin position="595"/>
        <end position="605"/>
    </location>
</feature>
<feature type="transmembrane region" description="Helical" evidence="2">
    <location>
        <begin position="30"/>
        <end position="48"/>
    </location>
</feature>
<feature type="compositionally biased region" description="Acidic residues" evidence="1">
    <location>
        <begin position="333"/>
        <end position="344"/>
    </location>
</feature>
<evidence type="ECO:0000313" key="4">
    <source>
        <dbReference type="Proteomes" id="UP000283269"/>
    </source>
</evidence>
<feature type="compositionally biased region" description="Polar residues" evidence="1">
    <location>
        <begin position="58"/>
        <end position="73"/>
    </location>
</feature>
<keyword evidence="2" id="KW-1133">Transmembrane helix</keyword>